<sequence length="83" mass="9780">MKGISSHTVQRLCSSYDKRDTLRFHDIDWDRSTEKSFGIPKEDEIVDKPWQFAISVNEHGRIHGFFIGNVFNVVWFDPNHQLC</sequence>
<dbReference type="EMBL" id="WHNY01000075">
    <property type="protein sequence ID" value="NOU68206.1"/>
    <property type="molecule type" value="Genomic_DNA"/>
</dbReference>
<comment type="caution">
    <text evidence="1">The sequence shown here is derived from an EMBL/GenBank/DDBJ whole genome shotgun (WGS) entry which is preliminary data.</text>
</comment>
<organism evidence="1 2">
    <name type="scientific">Paenibacillus plantarum</name>
    <dbReference type="NCBI Taxonomy" id="2654975"/>
    <lineage>
        <taxon>Bacteria</taxon>
        <taxon>Bacillati</taxon>
        <taxon>Bacillota</taxon>
        <taxon>Bacilli</taxon>
        <taxon>Bacillales</taxon>
        <taxon>Paenibacillaceae</taxon>
        <taxon>Paenibacillus</taxon>
    </lineage>
</organism>
<evidence type="ECO:0008006" key="3">
    <source>
        <dbReference type="Google" id="ProtNLM"/>
    </source>
</evidence>
<protein>
    <recommendedName>
        <fullName evidence="3">Transposase</fullName>
    </recommendedName>
</protein>
<reference evidence="1 2" key="1">
    <citation type="submission" date="2019-10" db="EMBL/GenBank/DDBJ databases">
        <title>Description of Paenibacillus humi sp. nov.</title>
        <authorList>
            <person name="Carlier A."/>
            <person name="Qi S."/>
        </authorList>
    </citation>
    <scope>NUCLEOTIDE SEQUENCE [LARGE SCALE GENOMIC DNA]</scope>
    <source>
        <strain evidence="1 2">LMG 31461</strain>
    </source>
</reference>
<name>A0ABX1XJP0_9BACL</name>
<evidence type="ECO:0000313" key="1">
    <source>
        <dbReference type="EMBL" id="NOU68206.1"/>
    </source>
</evidence>
<accession>A0ABX1XJP0</accession>
<proteinExistence type="predicted"/>
<evidence type="ECO:0000313" key="2">
    <source>
        <dbReference type="Proteomes" id="UP000653578"/>
    </source>
</evidence>
<keyword evidence="2" id="KW-1185">Reference proteome</keyword>
<gene>
    <name evidence="1" type="ORF">GC096_29695</name>
</gene>
<dbReference type="Proteomes" id="UP000653578">
    <property type="component" value="Unassembled WGS sequence"/>
</dbReference>